<dbReference type="EMBL" id="GL945017">
    <property type="protein sequence ID" value="EGN56649.1"/>
    <property type="molecule type" value="Genomic_DNA"/>
</dbReference>
<dbReference type="AlphaFoldDB" id="F8N971"/>
<evidence type="ECO:0000313" key="1">
    <source>
        <dbReference type="EMBL" id="EGN56649.1"/>
    </source>
</evidence>
<keyword evidence="2" id="KW-1185">Reference proteome</keyword>
<dbReference type="HOGENOM" id="CLU_3314689_0_0_10"/>
<organism evidence="1 2">
    <name type="scientific">Hallella multisaccharivorax DSM 17128</name>
    <dbReference type="NCBI Taxonomy" id="688246"/>
    <lineage>
        <taxon>Bacteria</taxon>
        <taxon>Pseudomonadati</taxon>
        <taxon>Bacteroidota</taxon>
        <taxon>Bacteroidia</taxon>
        <taxon>Bacteroidales</taxon>
        <taxon>Prevotellaceae</taxon>
        <taxon>Hallella</taxon>
    </lineage>
</organism>
<name>F8N971_9BACT</name>
<protein>
    <submittedName>
        <fullName evidence="1">Uncharacterized protein</fullName>
    </submittedName>
</protein>
<proteinExistence type="predicted"/>
<reference evidence="2" key="1">
    <citation type="journal article" date="2011" name="Stand. Genomic Sci.">
        <title>Non-contiguous finished genome sequence of the opportunistic oral pathogen Prevotella multisaccharivorax type strain (PPPA20).</title>
        <authorList>
            <person name="Pati A."/>
            <person name="Gronow S."/>
            <person name="Lu M."/>
            <person name="Lapidus A."/>
            <person name="Nolan M."/>
            <person name="Lucas S."/>
            <person name="Hammon N."/>
            <person name="Deshpande S."/>
            <person name="Cheng J.F."/>
            <person name="Tapia R."/>
            <person name="Han C."/>
            <person name="Goodwin L."/>
            <person name="Pitluck S."/>
            <person name="Liolios K."/>
            <person name="Pagani I."/>
            <person name="Mavromatis K."/>
            <person name="Mikhailova N."/>
            <person name="Huntemann M."/>
            <person name="Chen A."/>
            <person name="Palaniappan K."/>
            <person name="Land M."/>
            <person name="Hauser L."/>
            <person name="Detter J.C."/>
            <person name="Brambilla E.M."/>
            <person name="Rohde M."/>
            <person name="Goker M."/>
            <person name="Woyke T."/>
            <person name="Bristow J."/>
            <person name="Eisen J.A."/>
            <person name="Markowitz V."/>
            <person name="Hugenholtz P."/>
            <person name="Kyrpides N.C."/>
            <person name="Klenk H.P."/>
            <person name="Ivanova N."/>
        </authorList>
    </citation>
    <scope>NUCLEOTIDE SEQUENCE [LARGE SCALE GENOMIC DNA]</scope>
    <source>
        <strain evidence="2">DSM 17128</strain>
    </source>
</reference>
<dbReference type="Proteomes" id="UP000002772">
    <property type="component" value="Unassembled WGS sequence"/>
</dbReference>
<evidence type="ECO:0000313" key="2">
    <source>
        <dbReference type="Proteomes" id="UP000002772"/>
    </source>
</evidence>
<accession>F8N971</accession>
<gene>
    <name evidence="1" type="ORF">Premu_1220</name>
</gene>
<dbReference type="STRING" id="688246.Premu_1220"/>
<sequence>MNSVESLKNLAGIFQEEFQKISDDPHPVEHKLGGEVWYE</sequence>